<keyword evidence="1" id="KW-0645">Protease</keyword>
<dbReference type="Proteomes" id="UP000198892">
    <property type="component" value="Unassembled WGS sequence"/>
</dbReference>
<dbReference type="GO" id="GO:0004252">
    <property type="term" value="F:serine-type endopeptidase activity"/>
    <property type="evidence" value="ECO:0007669"/>
    <property type="project" value="InterPro"/>
</dbReference>
<proteinExistence type="predicted"/>
<name>A0A1I5QF75_9BACI</name>
<dbReference type="PANTHER" id="PTHR43019:SF23">
    <property type="entry name" value="PROTEASE DO-LIKE 5, CHLOROPLASTIC"/>
    <property type="match status" value="1"/>
</dbReference>
<gene>
    <name evidence="4" type="ORF">SAMN05518683_105137</name>
</gene>
<dbReference type="Gene3D" id="2.40.10.10">
    <property type="entry name" value="Trypsin-like serine proteases"/>
    <property type="match status" value="2"/>
</dbReference>
<dbReference type="InterPro" id="IPR043504">
    <property type="entry name" value="Peptidase_S1_PA_chymotrypsin"/>
</dbReference>
<dbReference type="RefSeq" id="WP_170841003.1">
    <property type="nucleotide sequence ID" value="NZ_FOXD01000005.1"/>
</dbReference>
<protein>
    <submittedName>
        <fullName evidence="4">Trypsin-like peptidase domain-containing protein</fullName>
    </submittedName>
</protein>
<dbReference type="InterPro" id="IPR001940">
    <property type="entry name" value="Peptidase_S1C"/>
</dbReference>
<dbReference type="Pfam" id="PF13365">
    <property type="entry name" value="Trypsin_2"/>
    <property type="match status" value="1"/>
</dbReference>
<dbReference type="AlphaFoldDB" id="A0A1I5QF75"/>
<accession>A0A1I5QF75</accession>
<keyword evidence="3" id="KW-0472">Membrane</keyword>
<feature type="region of interest" description="Disordered" evidence="2">
    <location>
        <begin position="1"/>
        <end position="20"/>
    </location>
</feature>
<evidence type="ECO:0000256" key="1">
    <source>
        <dbReference type="ARBA" id="ARBA00022825"/>
    </source>
</evidence>
<reference evidence="5" key="1">
    <citation type="submission" date="2016-10" db="EMBL/GenBank/DDBJ databases">
        <authorList>
            <person name="Varghese N."/>
            <person name="Submissions S."/>
        </authorList>
    </citation>
    <scope>NUCLEOTIDE SEQUENCE [LARGE SCALE GENOMIC DNA]</scope>
    <source>
        <strain evidence="5">S7</strain>
    </source>
</reference>
<evidence type="ECO:0000256" key="2">
    <source>
        <dbReference type="SAM" id="MobiDB-lite"/>
    </source>
</evidence>
<keyword evidence="5" id="KW-1185">Reference proteome</keyword>
<organism evidence="4 5">
    <name type="scientific">Salibacterium halotolerans</name>
    <dbReference type="NCBI Taxonomy" id="1884432"/>
    <lineage>
        <taxon>Bacteria</taxon>
        <taxon>Bacillati</taxon>
        <taxon>Bacillota</taxon>
        <taxon>Bacilli</taxon>
        <taxon>Bacillales</taxon>
        <taxon>Bacillaceae</taxon>
    </lineage>
</organism>
<keyword evidence="1" id="KW-0378">Hydrolase</keyword>
<dbReference type="PANTHER" id="PTHR43019">
    <property type="entry name" value="SERINE ENDOPROTEASE DEGS"/>
    <property type="match status" value="1"/>
</dbReference>
<sequence length="277" mass="30960">MKKRHKDSLEEMHDEAYEDLSYEEFQEALDEEPKRRTKDKRKQRKKHRGVKWTAFIIAAMLIFQTSSMLFDTFRLDVFSFLQTSYRLSQDEQIQDWKESVVTVQGDGKYLRTQGTGFFISEDGLALTNHHVIENQDAIAVSAEDGEIYEGELLAADAEKDLALLDMEGSGFSPLPLQKKNDTPGDHIYVIGNPLSFTKIANEGKVLNRQETGSDAMGLSAPIYQGNSGSPVITEEGKVSGVVYAKKTGAGADQETIGLAVPAEEVQAFLDEHNEYLK</sequence>
<dbReference type="STRING" id="1884432.SAMN05518683_105137"/>
<dbReference type="SUPFAM" id="SSF50494">
    <property type="entry name" value="Trypsin-like serine proteases"/>
    <property type="match status" value="1"/>
</dbReference>
<evidence type="ECO:0000313" key="5">
    <source>
        <dbReference type="Proteomes" id="UP000198892"/>
    </source>
</evidence>
<dbReference type="EMBL" id="FOXD01000005">
    <property type="protein sequence ID" value="SFP44925.1"/>
    <property type="molecule type" value="Genomic_DNA"/>
</dbReference>
<dbReference type="PRINTS" id="PR00834">
    <property type="entry name" value="PROTEASES2C"/>
</dbReference>
<feature type="transmembrane region" description="Helical" evidence="3">
    <location>
        <begin position="50"/>
        <end position="70"/>
    </location>
</feature>
<keyword evidence="3" id="KW-0812">Transmembrane</keyword>
<dbReference type="InterPro" id="IPR009003">
    <property type="entry name" value="Peptidase_S1_PA"/>
</dbReference>
<keyword evidence="1" id="KW-0720">Serine protease</keyword>
<evidence type="ECO:0000256" key="3">
    <source>
        <dbReference type="SAM" id="Phobius"/>
    </source>
</evidence>
<keyword evidence="3" id="KW-1133">Transmembrane helix</keyword>
<evidence type="ECO:0000313" key="4">
    <source>
        <dbReference type="EMBL" id="SFP44925.1"/>
    </source>
</evidence>
<dbReference type="GO" id="GO:0006508">
    <property type="term" value="P:proteolysis"/>
    <property type="evidence" value="ECO:0007669"/>
    <property type="project" value="InterPro"/>
</dbReference>